<sequence>MVASHDVRSRKKYQSGKILQENIMKQFLTKSGKPITIGTGTGTKWQWAKKATDDKYFQPVIDQLKLSIKCGYNHIDTADTYTTCPEVGKAIKESGVAREDIWITTKYAAFTIQGRRAPETITLAFNQMLEELETDYVDAFLIHSPFIDEDYDYTLTTLWQELLELYNTGKIRYIGGSNFSANHLKLVSSLHETVKPVMNQIEFHPNLQNQSKNIVQFCKDNDILVEGYNPLCSLFKFKDENLSNYIGELVKKYGKTDSQIILKWVLQMGVLPVTTSSNEDRIKQSLTLDFDLTEEEMKEICDIGAKNKQRFFFSDFDEQDL</sequence>
<protein>
    <submittedName>
        <fullName evidence="1">NAD(P)H-dependent D-xylose reductase</fullName>
    </submittedName>
</protein>
<reference evidence="1" key="1">
    <citation type="submission" date="2022-06" db="EMBL/GenBank/DDBJ databases">
        <authorList>
            <person name="Legras J.-L."/>
            <person name="Devillers H."/>
            <person name="Grondin C."/>
        </authorList>
    </citation>
    <scope>NUCLEOTIDE SEQUENCE</scope>
    <source>
        <strain evidence="1">CLIB 1444</strain>
    </source>
</reference>
<organism evidence="1 2">
    <name type="scientific">[Candida] jaroonii</name>
    <dbReference type="NCBI Taxonomy" id="467808"/>
    <lineage>
        <taxon>Eukaryota</taxon>
        <taxon>Fungi</taxon>
        <taxon>Dikarya</taxon>
        <taxon>Ascomycota</taxon>
        <taxon>Saccharomycotina</taxon>
        <taxon>Pichiomycetes</taxon>
        <taxon>Debaryomycetaceae</taxon>
        <taxon>Yamadazyma</taxon>
    </lineage>
</organism>
<evidence type="ECO:0000313" key="1">
    <source>
        <dbReference type="EMBL" id="CAH6718243.1"/>
    </source>
</evidence>
<keyword evidence="2" id="KW-1185">Reference proteome</keyword>
<gene>
    <name evidence="1" type="ORF">CLIB1444_01S02344</name>
</gene>
<dbReference type="EMBL" id="CALSDN010000001">
    <property type="protein sequence ID" value="CAH6718243.1"/>
    <property type="molecule type" value="Genomic_DNA"/>
</dbReference>
<accession>A0ACA9Y018</accession>
<proteinExistence type="predicted"/>
<dbReference type="Proteomes" id="UP001152531">
    <property type="component" value="Unassembled WGS sequence"/>
</dbReference>
<name>A0ACA9Y018_9ASCO</name>
<comment type="caution">
    <text evidence="1">The sequence shown here is derived from an EMBL/GenBank/DDBJ whole genome shotgun (WGS) entry which is preliminary data.</text>
</comment>
<evidence type="ECO:0000313" key="2">
    <source>
        <dbReference type="Proteomes" id="UP001152531"/>
    </source>
</evidence>